<evidence type="ECO:0000256" key="1">
    <source>
        <dbReference type="RuleBase" id="RU000411"/>
    </source>
</evidence>
<dbReference type="CDD" id="cd19588">
    <property type="entry name" value="serpin_miropin-like"/>
    <property type="match status" value="1"/>
</dbReference>
<dbReference type="SMART" id="SM00093">
    <property type="entry name" value="SERPIN"/>
    <property type="match status" value="1"/>
</dbReference>
<keyword evidence="5" id="KW-1185">Reference proteome</keyword>
<feature type="chain" id="PRO_5039028803" evidence="2">
    <location>
        <begin position="21"/>
        <end position="422"/>
    </location>
</feature>
<organism evidence="4 5">
    <name type="scientific">Paenibacillus lemnae</name>
    <dbReference type="NCBI Taxonomy" id="1330551"/>
    <lineage>
        <taxon>Bacteria</taxon>
        <taxon>Bacillati</taxon>
        <taxon>Bacillota</taxon>
        <taxon>Bacilli</taxon>
        <taxon>Bacillales</taxon>
        <taxon>Paenibacillaceae</taxon>
        <taxon>Paenibacillus</taxon>
    </lineage>
</organism>
<dbReference type="PANTHER" id="PTHR11461:SF211">
    <property type="entry name" value="GH10112P-RELATED"/>
    <property type="match status" value="1"/>
</dbReference>
<evidence type="ECO:0000259" key="3">
    <source>
        <dbReference type="SMART" id="SM00093"/>
    </source>
</evidence>
<proteinExistence type="inferred from homology"/>
<dbReference type="PROSITE" id="PS51257">
    <property type="entry name" value="PROKAR_LIPOPROTEIN"/>
    <property type="match status" value="1"/>
</dbReference>
<dbReference type="EMBL" id="JABBPN010000007">
    <property type="protein sequence ID" value="NMO96123.1"/>
    <property type="molecule type" value="Genomic_DNA"/>
</dbReference>
<dbReference type="InterPro" id="IPR023796">
    <property type="entry name" value="Serpin_dom"/>
</dbReference>
<comment type="caution">
    <text evidence="4">The sequence shown here is derived from an EMBL/GenBank/DDBJ whole genome shotgun (WGS) entry which is preliminary data.</text>
</comment>
<dbReference type="InterPro" id="IPR000215">
    <property type="entry name" value="Serpin_fam"/>
</dbReference>
<evidence type="ECO:0000256" key="2">
    <source>
        <dbReference type="SAM" id="SignalP"/>
    </source>
</evidence>
<dbReference type="GO" id="GO:0004867">
    <property type="term" value="F:serine-type endopeptidase inhibitor activity"/>
    <property type="evidence" value="ECO:0007669"/>
    <property type="project" value="InterPro"/>
</dbReference>
<evidence type="ECO:0000313" key="5">
    <source>
        <dbReference type="Proteomes" id="UP000565468"/>
    </source>
</evidence>
<dbReference type="AlphaFoldDB" id="A0A848M8A7"/>
<dbReference type="InterPro" id="IPR042178">
    <property type="entry name" value="Serpin_sf_1"/>
</dbReference>
<accession>A0A848M8A7</accession>
<protein>
    <submittedName>
        <fullName evidence="4">Serpin family protein</fullName>
    </submittedName>
</protein>
<feature type="domain" description="Serpin" evidence="3">
    <location>
        <begin position="64"/>
        <end position="420"/>
    </location>
</feature>
<evidence type="ECO:0000313" key="4">
    <source>
        <dbReference type="EMBL" id="NMO96123.1"/>
    </source>
</evidence>
<dbReference type="GO" id="GO:0005615">
    <property type="term" value="C:extracellular space"/>
    <property type="evidence" value="ECO:0007669"/>
    <property type="project" value="InterPro"/>
</dbReference>
<dbReference type="Proteomes" id="UP000565468">
    <property type="component" value="Unassembled WGS sequence"/>
</dbReference>
<dbReference type="Gene3D" id="2.30.39.10">
    <property type="entry name" value="Alpha-1-antitrypsin, domain 1"/>
    <property type="match status" value="1"/>
</dbReference>
<dbReference type="PROSITE" id="PS00284">
    <property type="entry name" value="SERPIN"/>
    <property type="match status" value="1"/>
</dbReference>
<keyword evidence="2" id="KW-0732">Signal</keyword>
<dbReference type="Gene3D" id="3.30.497.10">
    <property type="entry name" value="Antithrombin, subunit I, domain 2"/>
    <property type="match status" value="1"/>
</dbReference>
<feature type="signal peptide" evidence="2">
    <location>
        <begin position="1"/>
        <end position="20"/>
    </location>
</feature>
<name>A0A848M8A7_PAELE</name>
<dbReference type="RefSeq" id="WP_169504901.1">
    <property type="nucleotide sequence ID" value="NZ_JABBPN010000007.1"/>
</dbReference>
<comment type="similarity">
    <text evidence="1">Belongs to the serpin family.</text>
</comment>
<dbReference type="InterPro" id="IPR036186">
    <property type="entry name" value="Serpin_sf"/>
</dbReference>
<dbReference type="InterPro" id="IPR042185">
    <property type="entry name" value="Serpin_sf_2"/>
</dbReference>
<gene>
    <name evidence="4" type="ORF">HII30_10115</name>
</gene>
<dbReference type="PANTHER" id="PTHR11461">
    <property type="entry name" value="SERINE PROTEASE INHIBITOR, SERPIN"/>
    <property type="match status" value="1"/>
</dbReference>
<reference evidence="4 5" key="1">
    <citation type="submission" date="2020-04" db="EMBL/GenBank/DDBJ databases">
        <title>Paenibacillus algicola sp. nov., a novel marine bacterium producing alginate lyase.</title>
        <authorList>
            <person name="Huang H."/>
        </authorList>
    </citation>
    <scope>NUCLEOTIDE SEQUENCE [LARGE SCALE GENOMIC DNA]</scope>
    <source>
        <strain evidence="4 5">L7-75</strain>
    </source>
</reference>
<dbReference type="Pfam" id="PF00079">
    <property type="entry name" value="Serpin"/>
    <property type="match status" value="1"/>
</dbReference>
<sequence>MNKKCFFILLGLALLTSACGSSSPGEGGAQQPAVQTKPLDQKEREAVLTKLDKSIIKAQNNFGLQLHQQIAGEQSMSGNLLLSPYSISGALALAYNGSAGETSEEMKQVLGWSGLTMDEINEGNSQLRLLLERGSGVTLNTANSIWIQQEYTLQEDYLARLQDFYKAEAHTADLSSEIFVKDINQWVEQQTDGMIKELYEKPPDIVAALVNTIYFNGGWMQTFDPEFTSEQDFKLDDGSLKKVPMMHMEHGFSYKESENWQAVRLPYGDGRMHMLVIVPRESSSLVQLHEQLWKDPSLWEKDYTFEIVKLGLPKFKAESTLELIDVMKALGMSTATNSMKADFSGMTGSKGLFISEVKHKAIVDIDEEGTEAAAVTAVGMEESGAPPEKPIEMTADRPFFFAIEDRDTGAWLFMGSVHDPEA</sequence>
<dbReference type="SUPFAM" id="SSF56574">
    <property type="entry name" value="Serpins"/>
    <property type="match status" value="1"/>
</dbReference>
<dbReference type="InterPro" id="IPR023795">
    <property type="entry name" value="Serpin_CS"/>
</dbReference>